<proteinExistence type="predicted"/>
<reference evidence="1" key="2">
    <citation type="journal article" date="2014" name="ISME J.">
        <title>Microbial stratification in low pH oxic and suboxic macroscopic growths along an acid mine drainage.</title>
        <authorList>
            <person name="Mendez-Garcia C."/>
            <person name="Mesa V."/>
            <person name="Sprenger R.R."/>
            <person name="Richter M."/>
            <person name="Diez M.S."/>
            <person name="Solano J."/>
            <person name="Bargiela R."/>
            <person name="Golyshina O.V."/>
            <person name="Manteca A."/>
            <person name="Ramos J.L."/>
            <person name="Gallego J.R."/>
            <person name="Llorente I."/>
            <person name="Martins Dos Santos V.A."/>
            <person name="Jensen O.N."/>
            <person name="Pelaez A.I."/>
            <person name="Sanchez J."/>
            <person name="Ferrer M."/>
        </authorList>
    </citation>
    <scope>NUCLEOTIDE SEQUENCE</scope>
</reference>
<keyword evidence="1" id="KW-0808">Transferase</keyword>
<evidence type="ECO:0000313" key="1">
    <source>
        <dbReference type="EMBL" id="EQD26476.1"/>
    </source>
</evidence>
<dbReference type="EMBL" id="AUZZ01011366">
    <property type="protein sequence ID" value="EQD26476.1"/>
    <property type="molecule type" value="Genomic_DNA"/>
</dbReference>
<reference evidence="1" key="1">
    <citation type="submission" date="2013-08" db="EMBL/GenBank/DDBJ databases">
        <authorList>
            <person name="Mendez C."/>
            <person name="Richter M."/>
            <person name="Ferrer M."/>
            <person name="Sanchez J."/>
        </authorList>
    </citation>
    <scope>NUCLEOTIDE SEQUENCE</scope>
</reference>
<name>T0XUL6_9ZZZZ</name>
<dbReference type="GO" id="GO:0016740">
    <property type="term" value="F:transferase activity"/>
    <property type="evidence" value="ECO:0007669"/>
    <property type="project" value="UniProtKB-KW"/>
</dbReference>
<gene>
    <name evidence="1" type="ORF">B2A_15628</name>
</gene>
<accession>T0XUL6</accession>
<protein>
    <submittedName>
        <fullName evidence="1">Arginyl-tRNA-protein transferase</fullName>
    </submittedName>
</protein>
<sequence length="85" mass="9102">MQTERVRLFQTLPQACGYWHGRTAVNLVLDPSLEGLAALYPQALAHGFRRAGPHCIGPIARAAPLAWPAASRWTRSVPIAASAAA</sequence>
<organism evidence="1">
    <name type="scientific">mine drainage metagenome</name>
    <dbReference type="NCBI Taxonomy" id="410659"/>
    <lineage>
        <taxon>unclassified sequences</taxon>
        <taxon>metagenomes</taxon>
        <taxon>ecological metagenomes</taxon>
    </lineage>
</organism>
<comment type="caution">
    <text evidence="1">The sequence shown here is derived from an EMBL/GenBank/DDBJ whole genome shotgun (WGS) entry which is preliminary data.</text>
</comment>
<dbReference type="AlphaFoldDB" id="T0XUL6"/>